<name>A0A075A3N8_OPIVI</name>
<dbReference type="GO" id="GO:0022627">
    <property type="term" value="C:cytosolic small ribosomal subunit"/>
    <property type="evidence" value="ECO:0007669"/>
    <property type="project" value="TreeGrafter"/>
</dbReference>
<reference evidence="4 5" key="1">
    <citation type="submission" date="2013-11" db="EMBL/GenBank/DDBJ databases">
        <title>Opisthorchis viverrini - life in the bile duct.</title>
        <authorList>
            <person name="Young N.D."/>
            <person name="Nagarajan N."/>
            <person name="Lin S.J."/>
            <person name="Korhonen P.K."/>
            <person name="Jex A.R."/>
            <person name="Hall R.S."/>
            <person name="Safavi-Hemami H."/>
            <person name="Kaewkong W."/>
            <person name="Bertrand D."/>
            <person name="Gao S."/>
            <person name="Seet Q."/>
            <person name="Wongkham S."/>
            <person name="Teh B.T."/>
            <person name="Wongkham C."/>
            <person name="Intapan P.M."/>
            <person name="Maleewong W."/>
            <person name="Yang X."/>
            <person name="Hu M."/>
            <person name="Wang Z."/>
            <person name="Hofmann A."/>
            <person name="Sternberg P.W."/>
            <person name="Tan P."/>
            <person name="Wang J."/>
            <person name="Gasser R.B."/>
        </authorList>
    </citation>
    <scope>NUCLEOTIDE SEQUENCE [LARGE SCALE GENOMIC DNA]</scope>
</reference>
<keyword evidence="5" id="KW-1185">Reference proteome</keyword>
<dbReference type="PANTHER" id="PTHR11710:SF0">
    <property type="entry name" value="40S RIBOSOMAL PROTEIN S19"/>
    <property type="match status" value="1"/>
</dbReference>
<dbReference type="InterPro" id="IPR036388">
    <property type="entry name" value="WH-like_DNA-bd_sf"/>
</dbReference>
<accession>A0A075A3N8</accession>
<dbReference type="EMBL" id="KL596925">
    <property type="protein sequence ID" value="KER22014.1"/>
    <property type="molecule type" value="Genomic_DNA"/>
</dbReference>
<keyword evidence="2" id="KW-0689">Ribosomal protein</keyword>
<dbReference type="Pfam" id="PF01090">
    <property type="entry name" value="Ribosomal_S19e"/>
    <property type="match status" value="1"/>
</dbReference>
<dbReference type="PANTHER" id="PTHR11710">
    <property type="entry name" value="40S RIBOSOMAL PROTEIN S19"/>
    <property type="match status" value="1"/>
</dbReference>
<dbReference type="GO" id="GO:0000028">
    <property type="term" value="P:ribosomal small subunit assembly"/>
    <property type="evidence" value="ECO:0007669"/>
    <property type="project" value="TreeGrafter"/>
</dbReference>
<sequence>MKKRADVESPKCGMTWPVFEPQASRPLRRRSGKIKQPDCADLVKLSTANELAPYDPDWFYIRCAAILRHLYLRPTGMLGLRRIFSRKQRNGVRPSHRALAHSSVIRKALQQLESMGMCVKVETGLGQPGSISALVQPSGGTGVEHRKGATAALDRGDRQFGPRTPWSPNLALSFSAACSARVRLLVIPVVTAAAAAAAAATLALAGPTVGGGVVPDRTAMAVACVASARVTGAVVPSSTQFTTQNYTSECGQTVTVQTIQTTIRFVELTRMRAKWIQPEVVVINFGTPEGLSGWSAKVRGSNPTSGSRLLLSRLEQPGSILTLVLPSGGMAAMYRKGVTS</sequence>
<dbReference type="Proteomes" id="UP000054324">
    <property type="component" value="Unassembled WGS sequence"/>
</dbReference>
<dbReference type="GO" id="GO:0006412">
    <property type="term" value="P:translation"/>
    <property type="evidence" value="ECO:0007669"/>
    <property type="project" value="InterPro"/>
</dbReference>
<gene>
    <name evidence="4" type="ORF">T265_09807</name>
</gene>
<dbReference type="InterPro" id="IPR001266">
    <property type="entry name" value="Ribosomal_eS19"/>
</dbReference>
<dbReference type="STRING" id="6198.A0A075A3N8"/>
<protein>
    <recommendedName>
        <fullName evidence="6">Ribosomal protein S19e</fullName>
    </recommendedName>
</protein>
<dbReference type="KEGG" id="ovi:T265_09807"/>
<evidence type="ECO:0000313" key="4">
    <source>
        <dbReference type="EMBL" id="KER22014.1"/>
    </source>
</evidence>
<evidence type="ECO:0000313" key="5">
    <source>
        <dbReference type="Proteomes" id="UP000054324"/>
    </source>
</evidence>
<dbReference type="RefSeq" id="XP_009174248.1">
    <property type="nucleotide sequence ID" value="XM_009175984.1"/>
</dbReference>
<dbReference type="GO" id="GO:0003723">
    <property type="term" value="F:RNA binding"/>
    <property type="evidence" value="ECO:0007669"/>
    <property type="project" value="TreeGrafter"/>
</dbReference>
<organism evidence="4 5">
    <name type="scientific">Opisthorchis viverrini</name>
    <name type="common">Southeast Asian liver fluke</name>
    <dbReference type="NCBI Taxonomy" id="6198"/>
    <lineage>
        <taxon>Eukaryota</taxon>
        <taxon>Metazoa</taxon>
        <taxon>Spiralia</taxon>
        <taxon>Lophotrochozoa</taxon>
        <taxon>Platyhelminthes</taxon>
        <taxon>Trematoda</taxon>
        <taxon>Digenea</taxon>
        <taxon>Opisthorchiida</taxon>
        <taxon>Opisthorchiata</taxon>
        <taxon>Opisthorchiidae</taxon>
        <taxon>Opisthorchis</taxon>
    </lineage>
</organism>
<dbReference type="SMART" id="SM01413">
    <property type="entry name" value="Ribosomal_S19e"/>
    <property type="match status" value="1"/>
</dbReference>
<dbReference type="SUPFAM" id="SSF46785">
    <property type="entry name" value="Winged helix' DNA-binding domain"/>
    <property type="match status" value="1"/>
</dbReference>
<dbReference type="InterPro" id="IPR036390">
    <property type="entry name" value="WH_DNA-bd_sf"/>
</dbReference>
<dbReference type="AlphaFoldDB" id="A0A075A3N8"/>
<evidence type="ECO:0000256" key="3">
    <source>
        <dbReference type="ARBA" id="ARBA00023274"/>
    </source>
</evidence>
<evidence type="ECO:0000256" key="2">
    <source>
        <dbReference type="ARBA" id="ARBA00022980"/>
    </source>
</evidence>
<evidence type="ECO:0008006" key="6">
    <source>
        <dbReference type="Google" id="ProtNLM"/>
    </source>
</evidence>
<keyword evidence="3" id="KW-0687">Ribonucleoprotein</keyword>
<dbReference type="GeneID" id="20323975"/>
<dbReference type="OrthoDB" id="428974at2759"/>
<proteinExistence type="inferred from homology"/>
<dbReference type="CTD" id="20323975"/>
<dbReference type="GO" id="GO:0003735">
    <property type="term" value="F:structural constituent of ribosome"/>
    <property type="evidence" value="ECO:0007669"/>
    <property type="project" value="InterPro"/>
</dbReference>
<comment type="similarity">
    <text evidence="1">Belongs to the eukaryotic ribosomal protein eS19 family.</text>
</comment>
<evidence type="ECO:0000256" key="1">
    <source>
        <dbReference type="ARBA" id="ARBA00010014"/>
    </source>
</evidence>
<dbReference type="Gene3D" id="1.10.10.10">
    <property type="entry name" value="Winged helix-like DNA-binding domain superfamily/Winged helix DNA-binding domain"/>
    <property type="match status" value="1"/>
</dbReference>